<dbReference type="Pfam" id="PF01161">
    <property type="entry name" value="PBP"/>
    <property type="match status" value="1"/>
</dbReference>
<dbReference type="InterPro" id="IPR008914">
    <property type="entry name" value="PEBP"/>
</dbReference>
<dbReference type="InterPro" id="IPR036610">
    <property type="entry name" value="PEBP-like_sf"/>
</dbReference>
<dbReference type="PANTHER" id="PTHR30289:SF1">
    <property type="entry name" value="PEBP (PHOSPHATIDYLETHANOLAMINE-BINDING PROTEIN) FAMILY PROTEIN"/>
    <property type="match status" value="1"/>
</dbReference>
<sequence>MKINIALENGLLPDRYGKHATGADLYAAHPITSFPFTIEDAPADAKTFALLLIDFDAVPVSGFPWIHWTAANISAAQTTLPENASRSGEIALINGRNSNAGHLVNNPDDKIKIGYVGPQPPDKVHDYTLIVFALDTALPLTTGFWFNELRHAMQGHILATATRDIPSRN</sequence>
<organism evidence="1 2">
    <name type="scientific">Lacticaseibacillus mingshuiensis</name>
    <dbReference type="NCBI Taxonomy" id="2799574"/>
    <lineage>
        <taxon>Bacteria</taxon>
        <taxon>Bacillati</taxon>
        <taxon>Bacillota</taxon>
        <taxon>Bacilli</taxon>
        <taxon>Lactobacillales</taxon>
        <taxon>Lactobacillaceae</taxon>
        <taxon>Lacticaseibacillus</taxon>
    </lineage>
</organism>
<evidence type="ECO:0000313" key="1">
    <source>
        <dbReference type="EMBL" id="MFD1430028.1"/>
    </source>
</evidence>
<protein>
    <submittedName>
        <fullName evidence="1">YbhB/YbcL family Raf kinase inhibitor-like protein</fullName>
    </submittedName>
</protein>
<dbReference type="CDD" id="cd00865">
    <property type="entry name" value="PEBP_bact_arch"/>
    <property type="match status" value="1"/>
</dbReference>
<accession>A0ABW4CJ70</accession>
<dbReference type="Proteomes" id="UP001597196">
    <property type="component" value="Unassembled WGS sequence"/>
</dbReference>
<dbReference type="InterPro" id="IPR005247">
    <property type="entry name" value="YbhB_YbcL/LppC-like"/>
</dbReference>
<dbReference type="NCBIfam" id="TIGR00481">
    <property type="entry name" value="YbhB/YbcL family Raf kinase inhibitor-like protein"/>
    <property type="match status" value="1"/>
</dbReference>
<dbReference type="PANTHER" id="PTHR30289">
    <property type="entry name" value="UNCHARACTERIZED PROTEIN YBCL-RELATED"/>
    <property type="match status" value="1"/>
</dbReference>
<dbReference type="SUPFAM" id="SSF49777">
    <property type="entry name" value="PEBP-like"/>
    <property type="match status" value="1"/>
</dbReference>
<dbReference type="GO" id="GO:0004860">
    <property type="term" value="F:protein kinase inhibitor activity"/>
    <property type="evidence" value="ECO:0007669"/>
    <property type="project" value="UniProtKB-KW"/>
</dbReference>
<dbReference type="RefSeq" id="WP_203626479.1">
    <property type="nucleotide sequence ID" value="NZ_BOLQ01000005.1"/>
</dbReference>
<evidence type="ECO:0000313" key="2">
    <source>
        <dbReference type="Proteomes" id="UP001597196"/>
    </source>
</evidence>
<comment type="caution">
    <text evidence="1">The sequence shown here is derived from an EMBL/GenBank/DDBJ whole genome shotgun (WGS) entry which is preliminary data.</text>
</comment>
<proteinExistence type="predicted"/>
<dbReference type="EMBL" id="JBHTOC010000009">
    <property type="protein sequence ID" value="MFD1430028.1"/>
    <property type="molecule type" value="Genomic_DNA"/>
</dbReference>
<keyword evidence="2" id="KW-1185">Reference proteome</keyword>
<reference evidence="2" key="1">
    <citation type="journal article" date="2019" name="Int. J. Syst. Evol. Microbiol.">
        <title>The Global Catalogue of Microorganisms (GCM) 10K type strain sequencing project: providing services to taxonomists for standard genome sequencing and annotation.</title>
        <authorList>
            <consortium name="The Broad Institute Genomics Platform"/>
            <consortium name="The Broad Institute Genome Sequencing Center for Infectious Disease"/>
            <person name="Wu L."/>
            <person name="Ma J."/>
        </authorList>
    </citation>
    <scope>NUCLEOTIDE SEQUENCE [LARGE SCALE GENOMIC DNA]</scope>
    <source>
        <strain evidence="2">CCM 8980</strain>
    </source>
</reference>
<name>A0ABW4CJ70_9LACO</name>
<gene>
    <name evidence="1" type="ORF">ACFQ4P_07180</name>
</gene>
<dbReference type="Gene3D" id="3.90.280.10">
    <property type="entry name" value="PEBP-like"/>
    <property type="match status" value="1"/>
</dbReference>
<keyword evidence="1" id="KW-0649">Protein kinase inhibitor</keyword>